<keyword evidence="1" id="KW-0472">Membrane</keyword>
<proteinExistence type="predicted"/>
<dbReference type="AlphaFoldDB" id="C5D523"/>
<reference evidence="2" key="1">
    <citation type="submission" date="2009-06" db="EMBL/GenBank/DDBJ databases">
        <title>Complete sequence of chromosome of Geopacillus sp. WCH70.</title>
        <authorList>
            <consortium name="US DOE Joint Genome Institute"/>
            <person name="Lucas S."/>
            <person name="Copeland A."/>
            <person name="Lapidus A."/>
            <person name="Glavina del Rio T."/>
            <person name="Dalin E."/>
            <person name="Tice H."/>
            <person name="Bruce D."/>
            <person name="Goodwin L."/>
            <person name="Pitluck S."/>
            <person name="Chertkov O."/>
            <person name="Brettin T."/>
            <person name="Detter J.C."/>
            <person name="Han C."/>
            <person name="Larimer F."/>
            <person name="Land M."/>
            <person name="Hauser L."/>
            <person name="Kyrpides N."/>
            <person name="Mikhailova N."/>
            <person name="Brumm P."/>
            <person name="Mead D.A."/>
            <person name="Richardson P."/>
        </authorList>
    </citation>
    <scope>NUCLEOTIDE SEQUENCE [LARGE SCALE GENOMIC DNA]</scope>
    <source>
        <strain evidence="2">WCH70</strain>
    </source>
</reference>
<evidence type="ECO:0000256" key="1">
    <source>
        <dbReference type="SAM" id="Phobius"/>
    </source>
</evidence>
<protein>
    <submittedName>
        <fullName evidence="2">Uncharacterized protein</fullName>
    </submittedName>
</protein>
<keyword evidence="1" id="KW-0812">Transmembrane</keyword>
<organism evidence="2">
    <name type="scientific">Geobacillus sp. (strain WCH70)</name>
    <dbReference type="NCBI Taxonomy" id="471223"/>
    <lineage>
        <taxon>Bacteria</taxon>
        <taxon>Bacillati</taxon>
        <taxon>Bacillota</taxon>
        <taxon>Bacilli</taxon>
        <taxon>Bacillales</taxon>
        <taxon>Anoxybacillaceae</taxon>
        <taxon>Geobacillus</taxon>
    </lineage>
</organism>
<dbReference type="eggNOG" id="ENOG5033MQW">
    <property type="taxonomic scope" value="Bacteria"/>
</dbReference>
<name>C5D523_GEOSW</name>
<evidence type="ECO:0000313" key="2">
    <source>
        <dbReference type="EMBL" id="ACS23249.1"/>
    </source>
</evidence>
<gene>
    <name evidence="2" type="ordered locus">GWCH70_0322</name>
</gene>
<accession>C5D523</accession>
<feature type="transmembrane region" description="Helical" evidence="1">
    <location>
        <begin position="7"/>
        <end position="25"/>
    </location>
</feature>
<feature type="transmembrane region" description="Helical" evidence="1">
    <location>
        <begin position="40"/>
        <end position="62"/>
    </location>
</feature>
<dbReference type="HOGENOM" id="CLU_199508_1_0_9"/>
<dbReference type="EMBL" id="CP001638">
    <property type="protein sequence ID" value="ACS23249.1"/>
    <property type="molecule type" value="Genomic_DNA"/>
</dbReference>
<dbReference type="KEGG" id="gwc:GWCH70_0322"/>
<keyword evidence="1" id="KW-1133">Transmembrane helix</keyword>
<sequence length="64" mass="7451">MNILDDIRELGTILLLLCGYVYIWNLSKIKTERKLTKFEFIMYIITTIGTLLYAIPSILIIISK</sequence>